<dbReference type="InterPro" id="IPR016194">
    <property type="entry name" value="SPOC-like_C_dom_sf"/>
</dbReference>
<evidence type="ECO:0000256" key="5">
    <source>
        <dbReference type="ARBA" id="ARBA00022801"/>
    </source>
</evidence>
<dbReference type="GeneID" id="19018377"/>
<dbReference type="InterPro" id="IPR036465">
    <property type="entry name" value="vWFA_dom_sf"/>
</dbReference>
<dbReference type="Gene3D" id="2.40.290.10">
    <property type="match status" value="1"/>
</dbReference>
<dbReference type="KEGG" id="bpg:Bathy01g06420"/>
<keyword evidence="5" id="KW-0378">Hydrolase</keyword>
<dbReference type="Pfam" id="PF02037">
    <property type="entry name" value="SAP"/>
    <property type="match status" value="1"/>
</dbReference>
<keyword evidence="11" id="KW-0539">Nucleus</keyword>
<dbReference type="SUPFAM" id="SSF53300">
    <property type="entry name" value="vWA-like"/>
    <property type="match status" value="1"/>
</dbReference>
<dbReference type="Gene3D" id="1.10.720.30">
    <property type="entry name" value="SAP domain"/>
    <property type="match status" value="1"/>
</dbReference>
<protein>
    <recommendedName>
        <fullName evidence="13">SAP domain-containing protein</fullName>
    </recommendedName>
</protein>
<accession>K8E9W7</accession>
<dbReference type="GO" id="GO:0016787">
    <property type="term" value="F:hydrolase activity"/>
    <property type="evidence" value="ECO:0007669"/>
    <property type="project" value="UniProtKB-KW"/>
</dbReference>
<dbReference type="InterPro" id="IPR005161">
    <property type="entry name" value="Ku_N"/>
</dbReference>
<evidence type="ECO:0000256" key="2">
    <source>
        <dbReference type="ARBA" id="ARBA00005240"/>
    </source>
</evidence>
<evidence type="ECO:0000256" key="4">
    <source>
        <dbReference type="ARBA" id="ARBA00022763"/>
    </source>
</evidence>
<dbReference type="GO" id="GO:0003690">
    <property type="term" value="F:double-stranded DNA binding"/>
    <property type="evidence" value="ECO:0007669"/>
    <property type="project" value="TreeGrafter"/>
</dbReference>
<feature type="region of interest" description="Disordered" evidence="12">
    <location>
        <begin position="1"/>
        <end position="41"/>
    </location>
</feature>
<dbReference type="PANTHER" id="PTHR12604">
    <property type="entry name" value="KU AUTOANTIGEN DNA HELICASE"/>
    <property type="match status" value="1"/>
</dbReference>
<dbReference type="InterPro" id="IPR027388">
    <property type="entry name" value="Ku70_bridge/pillars_dom_sf"/>
</dbReference>
<dbReference type="GO" id="GO:0043564">
    <property type="term" value="C:Ku70:Ku80 complex"/>
    <property type="evidence" value="ECO:0007669"/>
    <property type="project" value="TreeGrafter"/>
</dbReference>
<dbReference type="InterPro" id="IPR006164">
    <property type="entry name" value="DNA_bd_Ku70/Ku80"/>
</dbReference>
<keyword evidence="3" id="KW-0547">Nucleotide-binding</keyword>
<dbReference type="Gene3D" id="4.10.970.10">
    <property type="entry name" value="Ku70, bridge and pillars"/>
    <property type="match status" value="1"/>
</dbReference>
<keyword evidence="9" id="KW-0233">DNA recombination</keyword>
<evidence type="ECO:0000256" key="12">
    <source>
        <dbReference type="SAM" id="MobiDB-lite"/>
    </source>
</evidence>
<keyword evidence="7" id="KW-0067">ATP-binding</keyword>
<dbReference type="Pfam" id="PF03731">
    <property type="entry name" value="Ku_N"/>
    <property type="match status" value="1"/>
</dbReference>
<keyword evidence="15" id="KW-1185">Reference proteome</keyword>
<evidence type="ECO:0000256" key="3">
    <source>
        <dbReference type="ARBA" id="ARBA00022741"/>
    </source>
</evidence>
<dbReference type="GO" id="GO:0006303">
    <property type="term" value="P:double-strand break repair via nonhomologous end joining"/>
    <property type="evidence" value="ECO:0007669"/>
    <property type="project" value="InterPro"/>
</dbReference>
<dbReference type="InterPro" id="IPR036361">
    <property type="entry name" value="SAP_dom_sf"/>
</dbReference>
<keyword evidence="10" id="KW-0234">DNA repair</keyword>
<proteinExistence type="inferred from homology"/>
<dbReference type="Pfam" id="PF03730">
    <property type="entry name" value="Ku_C"/>
    <property type="match status" value="1"/>
</dbReference>
<sequence>MFDDFEDNGEEEDSSDAEYADIDATADDGLFGGTQKDKTSSSEKESIVFLVDCAKTNRLPISKNYFYYGDDADDENTKESEQTQKSSNYVQVALNAYRNVLRDRVVCTPDDEIGLVFYNTKNRSGELEFDNIFVFHELAPITAERVGAIANFIDNGEFGEMLFEDQIGSSNYGEEEDKEKEEENAMNHALWTASHMLSRNAKTRRSAYVFTNDDAVFRSKKEAEGTSSMGTPKKEKKKSKSSRKTAKEATIARCEEMANAGVKLELFPGPKIGDDGKLVERDGEKEFAFQNFDVSEGSFWREALRKFRSARKKREKKEMTRRRKIVMQTLKDAGDDEEVQRMLKEEEAWMERRKIRNNGIELQQHKTVVKDTLNNNNEDERASDEDECLDIVLSSKTRVENLEVVSRRKVTRRRPRKTKVWFNDGTFALPFTVVHLVQKTTKPAPKYVDAEDHQDLRTETVYLDKESGEVVAPKKSYLEIGPEKQKVIVKNAEKQATYAASKNFHANACKLGMHCLGFVDTSEVTQRDRLLKGQGKFVRADETVFGGKEAFSALLTACAERHVSMLCADVYNAKSQVKYVALIPQVENDAYLGVPAGFHVVKVPFRDDLRQPEKAIGKSAPQTSATETQIQAAEALVESLELQEYHPTRISNPELQAHYKALEAIALNKRKVEKISDDTAPPIEQLWKEHGVIAHIRNFSQTTYGIEQQDRVGGNDEDADEDDDGNGIIGLKRKARGGSSKGGEKALKTVVQEIRPGFETFVKKAKKGSLSELTVDVLKTYLDAHNLPKSGNKASIISRIEKHAKDLDTAKTVSGFEEDGAAKEDDDIFSSF</sequence>
<comment type="similarity">
    <text evidence="2">Belongs to the ku70 family.</text>
</comment>
<reference evidence="14 15" key="1">
    <citation type="submission" date="2011-10" db="EMBL/GenBank/DDBJ databases">
        <authorList>
            <person name="Genoscope - CEA"/>
        </authorList>
    </citation>
    <scope>NUCLEOTIDE SEQUENCE [LARGE SCALE GENOMIC DNA]</scope>
    <source>
        <strain evidence="14 15">RCC 1105</strain>
    </source>
</reference>
<dbReference type="eggNOG" id="KOG2327">
    <property type="taxonomic scope" value="Eukaryota"/>
</dbReference>
<dbReference type="GO" id="GO:0003678">
    <property type="term" value="F:DNA helicase activity"/>
    <property type="evidence" value="ECO:0007669"/>
    <property type="project" value="InterPro"/>
</dbReference>
<dbReference type="GO" id="GO:0000723">
    <property type="term" value="P:telomere maintenance"/>
    <property type="evidence" value="ECO:0007669"/>
    <property type="project" value="TreeGrafter"/>
</dbReference>
<evidence type="ECO:0000256" key="8">
    <source>
        <dbReference type="ARBA" id="ARBA00023125"/>
    </source>
</evidence>
<evidence type="ECO:0000256" key="7">
    <source>
        <dbReference type="ARBA" id="ARBA00022840"/>
    </source>
</evidence>
<dbReference type="Gene3D" id="1.10.1600.10">
    <property type="match status" value="1"/>
</dbReference>
<evidence type="ECO:0000256" key="9">
    <source>
        <dbReference type="ARBA" id="ARBA00023172"/>
    </source>
</evidence>
<dbReference type="OrthoDB" id="3249161at2759"/>
<dbReference type="InterPro" id="IPR003034">
    <property type="entry name" value="SAP_dom"/>
</dbReference>
<organism evidence="14 15">
    <name type="scientific">Bathycoccus prasinos</name>
    <dbReference type="NCBI Taxonomy" id="41875"/>
    <lineage>
        <taxon>Eukaryota</taxon>
        <taxon>Viridiplantae</taxon>
        <taxon>Chlorophyta</taxon>
        <taxon>Mamiellophyceae</taxon>
        <taxon>Mamiellales</taxon>
        <taxon>Bathycoccaceae</taxon>
        <taxon>Bathycoccus</taxon>
    </lineage>
</organism>
<dbReference type="Gene3D" id="3.40.50.410">
    <property type="entry name" value="von Willebrand factor, type A domain"/>
    <property type="match status" value="1"/>
</dbReference>
<feature type="region of interest" description="Disordered" evidence="12">
    <location>
        <begin position="708"/>
        <end position="743"/>
    </location>
</feature>
<evidence type="ECO:0000256" key="1">
    <source>
        <dbReference type="ARBA" id="ARBA00004123"/>
    </source>
</evidence>
<evidence type="ECO:0000313" key="14">
    <source>
        <dbReference type="EMBL" id="CCO14597.1"/>
    </source>
</evidence>
<evidence type="ECO:0000256" key="10">
    <source>
        <dbReference type="ARBA" id="ARBA00023204"/>
    </source>
</evidence>
<feature type="compositionally biased region" description="Basic residues" evidence="12">
    <location>
        <begin position="234"/>
        <end position="244"/>
    </location>
</feature>
<dbReference type="GO" id="GO:0005524">
    <property type="term" value="F:ATP binding"/>
    <property type="evidence" value="ECO:0007669"/>
    <property type="project" value="UniProtKB-KW"/>
</dbReference>
<dbReference type="GO" id="GO:0006310">
    <property type="term" value="P:DNA recombination"/>
    <property type="evidence" value="ECO:0007669"/>
    <property type="project" value="UniProtKB-KW"/>
</dbReference>
<dbReference type="EMBL" id="FO082278">
    <property type="protein sequence ID" value="CCO14597.1"/>
    <property type="molecule type" value="Genomic_DNA"/>
</dbReference>
<dbReference type="SMART" id="SM00559">
    <property type="entry name" value="Ku78"/>
    <property type="match status" value="1"/>
</dbReference>
<dbReference type="InterPro" id="IPR005160">
    <property type="entry name" value="Ku_C"/>
</dbReference>
<dbReference type="SUPFAM" id="SSF68906">
    <property type="entry name" value="SAP domain"/>
    <property type="match status" value="1"/>
</dbReference>
<dbReference type="Pfam" id="PF02735">
    <property type="entry name" value="Ku"/>
    <property type="match status" value="1"/>
</dbReference>
<feature type="compositionally biased region" description="Acidic residues" evidence="12">
    <location>
        <begin position="715"/>
        <end position="725"/>
    </location>
</feature>
<feature type="compositionally biased region" description="Acidic residues" evidence="12">
    <location>
        <begin position="1"/>
        <end position="26"/>
    </location>
</feature>
<feature type="domain" description="SAP" evidence="13">
    <location>
        <begin position="770"/>
        <end position="804"/>
    </location>
</feature>
<dbReference type="Proteomes" id="UP000198341">
    <property type="component" value="Chromosome 1"/>
</dbReference>
<dbReference type="RefSeq" id="XP_007515718.1">
    <property type="nucleotide sequence ID" value="XM_007515656.1"/>
</dbReference>
<evidence type="ECO:0000259" key="13">
    <source>
        <dbReference type="PROSITE" id="PS50800"/>
    </source>
</evidence>
<keyword evidence="6" id="KW-0347">Helicase</keyword>
<keyword evidence="8" id="KW-0238">DNA-binding</keyword>
<comment type="subcellular location">
    <subcellularLocation>
        <location evidence="1">Nucleus</location>
    </subcellularLocation>
</comment>
<dbReference type="STRING" id="41875.K8E9W7"/>
<keyword evidence="4" id="KW-0227">DNA damage</keyword>
<evidence type="ECO:0000256" key="6">
    <source>
        <dbReference type="ARBA" id="ARBA00022806"/>
    </source>
</evidence>
<feature type="region of interest" description="Disordered" evidence="12">
    <location>
        <begin position="221"/>
        <end position="248"/>
    </location>
</feature>
<gene>
    <name evidence="14" type="ORF">Bathy01g06420</name>
</gene>
<name>K8E9W7_9CHLO</name>
<dbReference type="SUPFAM" id="SSF100939">
    <property type="entry name" value="SPOC domain-like"/>
    <property type="match status" value="1"/>
</dbReference>
<dbReference type="GO" id="GO:0042162">
    <property type="term" value="F:telomeric DNA binding"/>
    <property type="evidence" value="ECO:0007669"/>
    <property type="project" value="TreeGrafter"/>
</dbReference>
<dbReference type="PANTHER" id="PTHR12604:SF2">
    <property type="entry name" value="X-RAY REPAIR CROSS-COMPLEMENTING PROTEIN 6"/>
    <property type="match status" value="1"/>
</dbReference>
<dbReference type="PROSITE" id="PS50800">
    <property type="entry name" value="SAP"/>
    <property type="match status" value="1"/>
</dbReference>
<evidence type="ECO:0000256" key="11">
    <source>
        <dbReference type="ARBA" id="ARBA00023242"/>
    </source>
</evidence>
<evidence type="ECO:0000313" key="15">
    <source>
        <dbReference type="Proteomes" id="UP000198341"/>
    </source>
</evidence>
<dbReference type="AlphaFoldDB" id="K8E9W7"/>